<dbReference type="Gene3D" id="6.10.10.120">
    <property type="entry name" value="Antitoxin ParD1-like"/>
    <property type="match status" value="1"/>
</dbReference>
<dbReference type="InterPro" id="IPR038296">
    <property type="entry name" value="ParD_sf"/>
</dbReference>
<sequence>MNITLTPELEQFVQTQIDSGKYASATEVLLAGVALLKEIDRVYKGRFEELRQKVLDGVDAADRGDVIDSETVFENLQAKLEQKRYQGQ</sequence>
<evidence type="ECO:0000313" key="1">
    <source>
        <dbReference type="EMBL" id="MBT9316112.1"/>
    </source>
</evidence>
<dbReference type="PANTHER" id="PTHR36582:SF2">
    <property type="entry name" value="ANTITOXIN PARD"/>
    <property type="match status" value="1"/>
</dbReference>
<accession>A0A947DFJ3</accession>
<dbReference type="Pfam" id="PF03693">
    <property type="entry name" value="ParD_antitoxin"/>
    <property type="match status" value="1"/>
</dbReference>
<dbReference type="RefSeq" id="WP_215609182.1">
    <property type="nucleotide sequence ID" value="NZ_JADOES010000021.1"/>
</dbReference>
<keyword evidence="2" id="KW-1185">Reference proteome</keyword>
<protein>
    <submittedName>
        <fullName evidence="1">Type II toxin-antitoxin system ParD family antitoxin</fullName>
    </submittedName>
</protein>
<comment type="caution">
    <text evidence="1">The sequence shown here is derived from an EMBL/GenBank/DDBJ whole genome shotgun (WGS) entry which is preliminary data.</text>
</comment>
<dbReference type="Proteomes" id="UP000717364">
    <property type="component" value="Unassembled WGS sequence"/>
</dbReference>
<organism evidence="1 2">
    <name type="scientific">Leptothoe spongobia TAU-MAC 1115</name>
    <dbReference type="NCBI Taxonomy" id="1967444"/>
    <lineage>
        <taxon>Bacteria</taxon>
        <taxon>Bacillati</taxon>
        <taxon>Cyanobacteriota</taxon>
        <taxon>Cyanophyceae</taxon>
        <taxon>Nodosilineales</taxon>
        <taxon>Cymatolegaceae</taxon>
        <taxon>Leptothoe</taxon>
        <taxon>Leptothoe spongobia</taxon>
    </lineage>
</organism>
<gene>
    <name evidence="1" type="ORF">IXB50_11845</name>
</gene>
<name>A0A947DFJ3_9CYAN</name>
<proteinExistence type="predicted"/>
<dbReference type="InterPro" id="IPR022789">
    <property type="entry name" value="ParD"/>
</dbReference>
<reference evidence="1" key="1">
    <citation type="submission" date="2020-11" db="EMBL/GenBank/DDBJ databases">
        <authorList>
            <person name="Konstantinou D."/>
            <person name="Gkelis S."/>
            <person name="Popin R."/>
            <person name="Fewer D."/>
            <person name="Sivonen K."/>
        </authorList>
    </citation>
    <scope>NUCLEOTIDE SEQUENCE</scope>
    <source>
        <strain evidence="1">TAU-MAC 1115</strain>
    </source>
</reference>
<evidence type="ECO:0000313" key="2">
    <source>
        <dbReference type="Proteomes" id="UP000717364"/>
    </source>
</evidence>
<reference evidence="1" key="2">
    <citation type="journal article" date="2021" name="Mar. Drugs">
        <title>Genome Reduction and Secondary Metabolism of the Marine Sponge-Associated Cyanobacterium Leptothoe.</title>
        <authorList>
            <person name="Konstantinou D."/>
            <person name="Popin R.V."/>
            <person name="Fewer D.P."/>
            <person name="Sivonen K."/>
            <person name="Gkelis S."/>
        </authorList>
    </citation>
    <scope>NUCLEOTIDE SEQUENCE</scope>
    <source>
        <strain evidence="1">TAU-MAC 1115</strain>
    </source>
</reference>
<dbReference type="NCBIfam" id="TIGR02606">
    <property type="entry name" value="antidote_CC2985"/>
    <property type="match status" value="1"/>
</dbReference>
<dbReference type="EMBL" id="JADOES010000021">
    <property type="protein sequence ID" value="MBT9316112.1"/>
    <property type="molecule type" value="Genomic_DNA"/>
</dbReference>
<dbReference type="PANTHER" id="PTHR36582">
    <property type="entry name" value="ANTITOXIN PARD"/>
    <property type="match status" value="1"/>
</dbReference>
<dbReference type="AlphaFoldDB" id="A0A947DFJ3"/>